<evidence type="ECO:0000256" key="2">
    <source>
        <dbReference type="SAM" id="SignalP"/>
    </source>
</evidence>
<evidence type="ECO:0000313" key="5">
    <source>
        <dbReference type="Proteomes" id="UP001198163"/>
    </source>
</evidence>
<dbReference type="GO" id="GO:0042884">
    <property type="term" value="P:microcin transport"/>
    <property type="evidence" value="ECO:0007669"/>
    <property type="project" value="TreeGrafter"/>
</dbReference>
<sequence length="617" mass="70769">MKRLTAAAAVFLGSALLWGSDVTVARSVAVQGVPKYADGFEHFDYANPGAPKGGTLRRGTTGTWDNFNRYASRGVSGAGAGDLFYDTLMAGSLDEADVYYPLVAEKVEYPRDFSWIIFHIDPRVRSRDGVALTARDAAFSFEKFMAEGVPQFRMYYKDVKAVVLDDRRVRFELPVPDRSMALSLAGLKMLPKHWWSSRNLADPLTEVPMGSGPYTVSDYKIGQYLVYERVKEYWAADLPVNRGLNNFDYIRFEYYRDDTVAFEAFKAGEYDFYLENIAKNWATLYTGKQFERGLIKRETIPDLRPQGMSAFTFNTERAIFSDRRVREAVGCAMDFEWMNKNFFYGQYVRSRSYFTNTPYEARGLPTPAELAILEPIRESLDPRVFTEEYRPPETAGTGNIRPQMREALRLFREAGWEIDAQGKMRNQTTGEQFRFELLVYSPAMERIASPLKRNLERMGILMDIRIVDTTQYTNRMRNRDFDLIDQGYGALYYPSTDLELPWKSAYIDSTYNLAGVRDPAIDYLVDGIVANQENAEGLLAWGHALDRALTWNFYVIPRWHLAQYRVAYWDRFDRPATPPRYDLGLDSWWFDPERDRLLRGGTTGKDAGGKPAKGASK</sequence>
<keyword evidence="1 2" id="KW-0732">Signal</keyword>
<dbReference type="PIRSF" id="PIRSF002741">
    <property type="entry name" value="MppA"/>
    <property type="match status" value="1"/>
</dbReference>
<proteinExistence type="predicted"/>
<evidence type="ECO:0000259" key="3">
    <source>
        <dbReference type="Pfam" id="PF00496"/>
    </source>
</evidence>
<dbReference type="GO" id="GO:0043190">
    <property type="term" value="C:ATP-binding cassette (ABC) transporter complex"/>
    <property type="evidence" value="ECO:0007669"/>
    <property type="project" value="InterPro"/>
</dbReference>
<comment type="caution">
    <text evidence="4">The sequence shown here is derived from an EMBL/GenBank/DDBJ whole genome shotgun (WGS) entry which is preliminary data.</text>
</comment>
<dbReference type="EMBL" id="JAINWA010000001">
    <property type="protein sequence ID" value="MCD1654023.1"/>
    <property type="molecule type" value="Genomic_DNA"/>
</dbReference>
<accession>A0AAE3EI61</accession>
<reference evidence="4" key="1">
    <citation type="submission" date="2021-08" db="EMBL/GenBank/DDBJ databases">
        <title>Comparative analyses of Brucepasteria parasyntrophica and Teretinema zuelzerae.</title>
        <authorList>
            <person name="Song Y."/>
            <person name="Brune A."/>
        </authorList>
    </citation>
    <scope>NUCLEOTIDE SEQUENCE</scope>
    <source>
        <strain evidence="4">DSM 1903</strain>
    </source>
</reference>
<name>A0AAE3EI61_9SPIR</name>
<feature type="domain" description="Solute-binding protein family 5" evidence="3">
    <location>
        <begin position="99"/>
        <end position="495"/>
    </location>
</feature>
<dbReference type="InterPro" id="IPR000914">
    <property type="entry name" value="SBP_5_dom"/>
</dbReference>
<evidence type="ECO:0000256" key="1">
    <source>
        <dbReference type="ARBA" id="ARBA00022729"/>
    </source>
</evidence>
<feature type="chain" id="PRO_5042064714" evidence="2">
    <location>
        <begin position="20"/>
        <end position="617"/>
    </location>
</feature>
<evidence type="ECO:0000313" key="4">
    <source>
        <dbReference type="EMBL" id="MCD1654023.1"/>
    </source>
</evidence>
<dbReference type="Gene3D" id="3.10.105.10">
    <property type="entry name" value="Dipeptide-binding Protein, Domain 3"/>
    <property type="match status" value="1"/>
</dbReference>
<dbReference type="GO" id="GO:0030288">
    <property type="term" value="C:outer membrane-bounded periplasmic space"/>
    <property type="evidence" value="ECO:0007669"/>
    <property type="project" value="TreeGrafter"/>
</dbReference>
<dbReference type="Gene3D" id="3.40.190.10">
    <property type="entry name" value="Periplasmic binding protein-like II"/>
    <property type="match status" value="1"/>
</dbReference>
<dbReference type="PANTHER" id="PTHR30290:SF64">
    <property type="entry name" value="ABC TRANSPORTER PERIPLASMIC BINDING PROTEIN"/>
    <property type="match status" value="1"/>
</dbReference>
<feature type="signal peptide" evidence="2">
    <location>
        <begin position="1"/>
        <end position="19"/>
    </location>
</feature>
<dbReference type="AlphaFoldDB" id="A0AAE3EI61"/>
<dbReference type="Pfam" id="PF00496">
    <property type="entry name" value="SBP_bac_5"/>
    <property type="match status" value="1"/>
</dbReference>
<dbReference type="CDD" id="cd08497">
    <property type="entry name" value="MbnE-like"/>
    <property type="match status" value="1"/>
</dbReference>
<dbReference type="SUPFAM" id="SSF53850">
    <property type="entry name" value="Periplasmic binding protein-like II"/>
    <property type="match status" value="1"/>
</dbReference>
<protein>
    <submittedName>
        <fullName evidence="4">Extracellular solute-binding protein</fullName>
    </submittedName>
</protein>
<dbReference type="PANTHER" id="PTHR30290">
    <property type="entry name" value="PERIPLASMIC BINDING COMPONENT OF ABC TRANSPORTER"/>
    <property type="match status" value="1"/>
</dbReference>
<dbReference type="InterPro" id="IPR039424">
    <property type="entry name" value="SBP_5"/>
</dbReference>
<dbReference type="Proteomes" id="UP001198163">
    <property type="component" value="Unassembled WGS sequence"/>
</dbReference>
<keyword evidence="5" id="KW-1185">Reference proteome</keyword>
<dbReference type="InterPro" id="IPR030678">
    <property type="entry name" value="Peptide/Ni-bd"/>
</dbReference>
<dbReference type="GO" id="GO:1904680">
    <property type="term" value="F:peptide transmembrane transporter activity"/>
    <property type="evidence" value="ECO:0007669"/>
    <property type="project" value="TreeGrafter"/>
</dbReference>
<organism evidence="4 5">
    <name type="scientific">Teretinema zuelzerae</name>
    <dbReference type="NCBI Taxonomy" id="156"/>
    <lineage>
        <taxon>Bacteria</taxon>
        <taxon>Pseudomonadati</taxon>
        <taxon>Spirochaetota</taxon>
        <taxon>Spirochaetia</taxon>
        <taxon>Spirochaetales</taxon>
        <taxon>Treponemataceae</taxon>
        <taxon>Teretinema</taxon>
    </lineage>
</organism>
<dbReference type="RefSeq" id="WP_230753803.1">
    <property type="nucleotide sequence ID" value="NZ_JAINWA010000001.1"/>
</dbReference>
<dbReference type="GO" id="GO:0015833">
    <property type="term" value="P:peptide transport"/>
    <property type="evidence" value="ECO:0007669"/>
    <property type="project" value="TreeGrafter"/>
</dbReference>
<gene>
    <name evidence="4" type="ORF">K7J14_04830</name>
</gene>